<sequence length="228" mass="25800">YKEFLACNLKEYDGKGGAIVYTCWIEKMKLVQDISGCRDSQKVNYTAGSFVGKARTWWNSQIHTRGREVIVGRRVREPGRRKVEPTGELEGKGNDQGVKVNEGADGFPDFSMIIAQQLQNLLPTMLAKEFLACNPKEYDSKGGDIVYTPWIWKMESVQDMSGCEGNQKVKYNVGSFVNKALTRSNSLIHTRGREAAICVSWEDFKTLTREELCPSNEMQKLCRSLDHS</sequence>
<comment type="caution">
    <text evidence="1">The sequence shown here is derived from an EMBL/GenBank/DDBJ whole genome shotgun (WGS) entry which is preliminary data.</text>
</comment>
<proteinExistence type="predicted"/>
<name>A0A699L4U8_TANCI</name>
<accession>A0A699L4U8</accession>
<dbReference type="EMBL" id="BKCJ010576320">
    <property type="protein sequence ID" value="GFB21096.1"/>
    <property type="molecule type" value="Genomic_DNA"/>
</dbReference>
<gene>
    <name evidence="1" type="ORF">Tci_693067</name>
</gene>
<dbReference type="AlphaFoldDB" id="A0A699L4U8"/>
<protein>
    <recommendedName>
        <fullName evidence="2">Reverse transcriptase domain-containing protein</fullName>
    </recommendedName>
</protein>
<organism evidence="1">
    <name type="scientific">Tanacetum cinerariifolium</name>
    <name type="common">Dalmatian daisy</name>
    <name type="synonym">Chrysanthemum cinerariifolium</name>
    <dbReference type="NCBI Taxonomy" id="118510"/>
    <lineage>
        <taxon>Eukaryota</taxon>
        <taxon>Viridiplantae</taxon>
        <taxon>Streptophyta</taxon>
        <taxon>Embryophyta</taxon>
        <taxon>Tracheophyta</taxon>
        <taxon>Spermatophyta</taxon>
        <taxon>Magnoliopsida</taxon>
        <taxon>eudicotyledons</taxon>
        <taxon>Gunneridae</taxon>
        <taxon>Pentapetalae</taxon>
        <taxon>asterids</taxon>
        <taxon>campanulids</taxon>
        <taxon>Asterales</taxon>
        <taxon>Asteraceae</taxon>
        <taxon>Asteroideae</taxon>
        <taxon>Anthemideae</taxon>
        <taxon>Anthemidinae</taxon>
        <taxon>Tanacetum</taxon>
    </lineage>
</organism>
<reference evidence="1" key="1">
    <citation type="journal article" date="2019" name="Sci. Rep.">
        <title>Draft genome of Tanacetum cinerariifolium, the natural source of mosquito coil.</title>
        <authorList>
            <person name="Yamashiro T."/>
            <person name="Shiraishi A."/>
            <person name="Satake H."/>
            <person name="Nakayama K."/>
        </authorList>
    </citation>
    <scope>NUCLEOTIDE SEQUENCE</scope>
</reference>
<evidence type="ECO:0008006" key="2">
    <source>
        <dbReference type="Google" id="ProtNLM"/>
    </source>
</evidence>
<evidence type="ECO:0000313" key="1">
    <source>
        <dbReference type="EMBL" id="GFB21096.1"/>
    </source>
</evidence>
<feature type="non-terminal residue" evidence="1">
    <location>
        <position position="1"/>
    </location>
</feature>